<sequence>MIITLLSLMMLGCQQQSNKLTLRVGHTLDMGHNVHLSLQHMAERLAHYSDGKMALKLYANGQLGSEREMVELLQIGSLAMTKVSAAALEGFVPDMKVYSLPYIFRDRAHRWQVLQGDVGKDILDSLAQARLAGLGYFDAGSRSFYTCDDMVHSPQDVVGKKIRVMNSQTAVKMIDAFGGAATPISWGELYAALQQGVVDGAENNPPAFYSSRHYEICQNYSLNEHTSIPDVIIASKHIIDSLTLQQQAWLAQAMNDAVEFQKSGWLAAENHALAEVKKAGVNVVYPDKTEFFAAVAPFHATFNNTLVGRYLERIKQVKTITVADYQQEGAGE</sequence>
<dbReference type="GO" id="GO:0030288">
    <property type="term" value="C:outer membrane-bounded periplasmic space"/>
    <property type="evidence" value="ECO:0007669"/>
    <property type="project" value="InterPro"/>
</dbReference>
<evidence type="ECO:0000313" key="2">
    <source>
        <dbReference type="EMBL" id="REL34352.1"/>
    </source>
</evidence>
<accession>A0A3E0UEV7</accession>
<proteinExistence type="predicted"/>
<dbReference type="AlphaFoldDB" id="A0A3E0UEV7"/>
<dbReference type="PANTHER" id="PTHR33376:SF2">
    <property type="entry name" value="DICARBOXYLATE-BINDING PERIPLASMIC PROTEIN"/>
    <property type="match status" value="1"/>
</dbReference>
<evidence type="ECO:0000256" key="1">
    <source>
        <dbReference type="ARBA" id="ARBA00022729"/>
    </source>
</evidence>
<dbReference type="NCBIfam" id="TIGR00787">
    <property type="entry name" value="dctP"/>
    <property type="match status" value="1"/>
</dbReference>
<dbReference type="Proteomes" id="UP000256999">
    <property type="component" value="Unassembled WGS sequence"/>
</dbReference>
<dbReference type="GO" id="GO:0055085">
    <property type="term" value="P:transmembrane transport"/>
    <property type="evidence" value="ECO:0007669"/>
    <property type="project" value="InterPro"/>
</dbReference>
<name>A0A3E0UEV7_9GAMM</name>
<dbReference type="OrthoDB" id="9771186at2"/>
<gene>
    <name evidence="2" type="ORF">DXX92_02730</name>
</gene>
<dbReference type="CDD" id="cd13671">
    <property type="entry name" value="PBP2_TRAP_SBP_like_3"/>
    <property type="match status" value="1"/>
</dbReference>
<evidence type="ECO:0000313" key="3">
    <source>
        <dbReference type="Proteomes" id="UP000256999"/>
    </source>
</evidence>
<keyword evidence="1" id="KW-0732">Signal</keyword>
<dbReference type="Gene3D" id="3.40.190.170">
    <property type="entry name" value="Bacterial extracellular solute-binding protein, family 7"/>
    <property type="match status" value="1"/>
</dbReference>
<dbReference type="NCBIfam" id="NF037995">
    <property type="entry name" value="TRAP_S1"/>
    <property type="match status" value="1"/>
</dbReference>
<dbReference type="Pfam" id="PF03480">
    <property type="entry name" value="DctP"/>
    <property type="match status" value="1"/>
</dbReference>
<dbReference type="PANTHER" id="PTHR33376">
    <property type="match status" value="1"/>
</dbReference>
<dbReference type="InterPro" id="IPR004682">
    <property type="entry name" value="TRAP_DctP"/>
</dbReference>
<dbReference type="GO" id="GO:0030246">
    <property type="term" value="F:carbohydrate binding"/>
    <property type="evidence" value="ECO:0007669"/>
    <property type="project" value="TreeGrafter"/>
</dbReference>
<dbReference type="RefSeq" id="WP_115999029.1">
    <property type="nucleotide sequence ID" value="NZ_QUOV01000001.1"/>
</dbReference>
<dbReference type="InterPro" id="IPR018389">
    <property type="entry name" value="DctP_fam"/>
</dbReference>
<dbReference type="EMBL" id="QUOV01000001">
    <property type="protein sequence ID" value="REL34352.1"/>
    <property type="molecule type" value="Genomic_DNA"/>
</dbReference>
<reference evidence="2 3" key="1">
    <citation type="submission" date="2018-08" db="EMBL/GenBank/DDBJ databases">
        <title>Thalassotalea euphylliae genome.</title>
        <authorList>
            <person name="Summers S."/>
            <person name="Rice S.A."/>
            <person name="Freckelton M.L."/>
            <person name="Nedved B.T."/>
            <person name="Hadfield M.G."/>
        </authorList>
    </citation>
    <scope>NUCLEOTIDE SEQUENCE [LARGE SCALE GENOMIC DNA]</scope>
    <source>
        <strain evidence="2 3">H2</strain>
    </source>
</reference>
<comment type="caution">
    <text evidence="2">The sequence shown here is derived from an EMBL/GenBank/DDBJ whole genome shotgun (WGS) entry which is preliminary data.</text>
</comment>
<protein>
    <submittedName>
        <fullName evidence="2">TRAP transporter substrate-binding protein</fullName>
    </submittedName>
</protein>
<dbReference type="InterPro" id="IPR038404">
    <property type="entry name" value="TRAP_DctP_sf"/>
</dbReference>
<organism evidence="2 3">
    <name type="scientific">Thalassotalea euphylliae</name>
    <dbReference type="NCBI Taxonomy" id="1655234"/>
    <lineage>
        <taxon>Bacteria</taxon>
        <taxon>Pseudomonadati</taxon>
        <taxon>Pseudomonadota</taxon>
        <taxon>Gammaproteobacteria</taxon>
        <taxon>Alteromonadales</taxon>
        <taxon>Colwelliaceae</taxon>
        <taxon>Thalassotalea</taxon>
    </lineage>
</organism>
<dbReference type="PIRSF" id="PIRSF006470">
    <property type="entry name" value="DctB"/>
    <property type="match status" value="1"/>
</dbReference>